<feature type="signal peptide" evidence="2">
    <location>
        <begin position="1"/>
        <end position="20"/>
    </location>
</feature>
<keyword evidence="2" id="KW-0732">Signal</keyword>
<dbReference type="EMBL" id="JBEHCU010010521">
    <property type="protein sequence ID" value="KAL1378084.1"/>
    <property type="molecule type" value="Genomic_DNA"/>
</dbReference>
<feature type="chain" id="PRO_5044798523" evidence="2">
    <location>
        <begin position="21"/>
        <end position="384"/>
    </location>
</feature>
<accession>A0ABD1CQJ3</accession>
<sequence>MLKFLIVLCVGTLLAVVVESAPAPQMQNPIDFLLDLNQDVLDKEVPASVKPISQAQIGTTTEKNDDREPAPVVEDQEADVREIPGEPAPTASQLNKDRDQGQEEQEGREEEGRLDSEDESEQKEQQSASKDDDQDVENNDQDSKDDDQDSKDEDKEDTTIRVYGPEDDENGEEQHDDQKDQDQGSERKAEPEVQRQPQEDSRQPEVEISQHADTVKQFDAVDQRGTDLLQEVDHQVTIPEVISEQPGSLDDQQEIEVKPDQLFNHGSIVFDKSTFATDENLPSTTPFSGKKWNQDQGPPGFGPWHPKFPGFPGHTHDHDHDEGRPPFFGMPPFNGPPPRFDGPPHWHFHNHSNDHRDWHQDHDHDHGFHGHGFHRRGPWKWNRS</sequence>
<evidence type="ECO:0000256" key="2">
    <source>
        <dbReference type="SAM" id="SignalP"/>
    </source>
</evidence>
<organism evidence="3 4">
    <name type="scientific">Culex pipiens pipiens</name>
    <name type="common">Northern house mosquito</name>
    <dbReference type="NCBI Taxonomy" id="38569"/>
    <lineage>
        <taxon>Eukaryota</taxon>
        <taxon>Metazoa</taxon>
        <taxon>Ecdysozoa</taxon>
        <taxon>Arthropoda</taxon>
        <taxon>Hexapoda</taxon>
        <taxon>Insecta</taxon>
        <taxon>Pterygota</taxon>
        <taxon>Neoptera</taxon>
        <taxon>Endopterygota</taxon>
        <taxon>Diptera</taxon>
        <taxon>Nematocera</taxon>
        <taxon>Culicoidea</taxon>
        <taxon>Culicidae</taxon>
        <taxon>Culicinae</taxon>
        <taxon>Culicini</taxon>
        <taxon>Culex</taxon>
        <taxon>Culex</taxon>
    </lineage>
</organism>
<evidence type="ECO:0000313" key="3">
    <source>
        <dbReference type="EMBL" id="KAL1378084.1"/>
    </source>
</evidence>
<proteinExistence type="predicted"/>
<keyword evidence="4" id="KW-1185">Reference proteome</keyword>
<protein>
    <submittedName>
        <fullName evidence="3">Uncharacterized protein</fullName>
    </submittedName>
</protein>
<reference evidence="3 4" key="1">
    <citation type="submission" date="2024-05" db="EMBL/GenBank/DDBJ databases">
        <title>Culex pipiens pipiens assembly and annotation.</title>
        <authorList>
            <person name="Alout H."/>
            <person name="Durand T."/>
        </authorList>
    </citation>
    <scope>NUCLEOTIDE SEQUENCE [LARGE SCALE GENOMIC DNA]</scope>
    <source>
        <strain evidence="3">HA-2024</strain>
        <tissue evidence="3">Whole body</tissue>
    </source>
</reference>
<feature type="compositionally biased region" description="Basic and acidic residues" evidence="1">
    <location>
        <begin position="172"/>
        <end position="222"/>
    </location>
</feature>
<comment type="caution">
    <text evidence="3">The sequence shown here is derived from an EMBL/GenBank/DDBJ whole genome shotgun (WGS) entry which is preliminary data.</text>
</comment>
<evidence type="ECO:0000256" key="1">
    <source>
        <dbReference type="SAM" id="MobiDB-lite"/>
    </source>
</evidence>
<feature type="compositionally biased region" description="Polar residues" evidence="1">
    <location>
        <begin position="51"/>
        <end position="61"/>
    </location>
</feature>
<dbReference type="AlphaFoldDB" id="A0ABD1CQJ3"/>
<feature type="region of interest" description="Disordered" evidence="1">
    <location>
        <begin position="51"/>
        <end position="222"/>
    </location>
</feature>
<dbReference type="Proteomes" id="UP001562425">
    <property type="component" value="Unassembled WGS sequence"/>
</dbReference>
<gene>
    <name evidence="3" type="ORF">pipiens_015828</name>
</gene>
<feature type="compositionally biased region" description="Acidic residues" evidence="1">
    <location>
        <begin position="132"/>
        <end position="156"/>
    </location>
</feature>
<name>A0ABD1CQJ3_CULPP</name>
<evidence type="ECO:0000313" key="4">
    <source>
        <dbReference type="Proteomes" id="UP001562425"/>
    </source>
</evidence>